<dbReference type="AlphaFoldDB" id="A0A286U8Y4"/>
<proteinExistence type="predicted"/>
<gene>
    <name evidence="1" type="ORF">PNOK_0766100</name>
</gene>
<sequence length="67" mass="7428">MLHSLTFPHSNFSDTGMENKRTLISDKPSQARPPDHYAALVMLIKVVGLSYPLPCKKHSYNIKTGSG</sequence>
<organism evidence="1 2">
    <name type="scientific">Pyrrhoderma noxium</name>
    <dbReference type="NCBI Taxonomy" id="2282107"/>
    <lineage>
        <taxon>Eukaryota</taxon>
        <taxon>Fungi</taxon>
        <taxon>Dikarya</taxon>
        <taxon>Basidiomycota</taxon>
        <taxon>Agaricomycotina</taxon>
        <taxon>Agaricomycetes</taxon>
        <taxon>Hymenochaetales</taxon>
        <taxon>Hymenochaetaceae</taxon>
        <taxon>Pyrrhoderma</taxon>
    </lineage>
</organism>
<evidence type="ECO:0000313" key="2">
    <source>
        <dbReference type="Proteomes" id="UP000217199"/>
    </source>
</evidence>
<reference evidence="1 2" key="1">
    <citation type="journal article" date="2017" name="Mol. Ecol.">
        <title>Comparative and population genomic landscape of Phellinus noxius: A hypervariable fungus causing root rot in trees.</title>
        <authorList>
            <person name="Chung C.L."/>
            <person name="Lee T.J."/>
            <person name="Akiba M."/>
            <person name="Lee H.H."/>
            <person name="Kuo T.H."/>
            <person name="Liu D."/>
            <person name="Ke H.M."/>
            <person name="Yokoi T."/>
            <person name="Roa M.B."/>
            <person name="Lu M.J."/>
            <person name="Chang Y.Y."/>
            <person name="Ann P.J."/>
            <person name="Tsai J.N."/>
            <person name="Chen C.Y."/>
            <person name="Tzean S.S."/>
            <person name="Ota Y."/>
            <person name="Hattori T."/>
            <person name="Sahashi N."/>
            <person name="Liou R.F."/>
            <person name="Kikuchi T."/>
            <person name="Tsai I.J."/>
        </authorList>
    </citation>
    <scope>NUCLEOTIDE SEQUENCE [LARGE SCALE GENOMIC DNA]</scope>
    <source>
        <strain evidence="1 2">FFPRI411160</strain>
    </source>
</reference>
<keyword evidence="2" id="KW-1185">Reference proteome</keyword>
<comment type="caution">
    <text evidence="1">The sequence shown here is derived from an EMBL/GenBank/DDBJ whole genome shotgun (WGS) entry which is preliminary data.</text>
</comment>
<dbReference type="EMBL" id="NBII01000008">
    <property type="protein sequence ID" value="PAV16041.1"/>
    <property type="molecule type" value="Genomic_DNA"/>
</dbReference>
<name>A0A286U8Y4_9AGAM</name>
<dbReference type="InParanoid" id="A0A286U8Y4"/>
<protein>
    <submittedName>
        <fullName evidence="1">Uncharacterized protein</fullName>
    </submittedName>
</protein>
<dbReference type="Proteomes" id="UP000217199">
    <property type="component" value="Unassembled WGS sequence"/>
</dbReference>
<evidence type="ECO:0000313" key="1">
    <source>
        <dbReference type="EMBL" id="PAV16041.1"/>
    </source>
</evidence>
<accession>A0A286U8Y4</accession>